<dbReference type="Pfam" id="PF07510">
    <property type="entry name" value="GmrSD_C"/>
    <property type="match status" value="1"/>
</dbReference>
<reference evidence="2 3" key="1">
    <citation type="journal article" date="2021" name="PeerJ">
        <title>Analysis of 44 Vibrio anguillarum genomes reveals high genetic diversity.</title>
        <authorList>
            <person name="Hansen M.J."/>
            <person name="Dalsgaard I."/>
        </authorList>
    </citation>
    <scope>NUCLEOTIDE SEQUENCE [LARGE SCALE GENOMIC DNA]</scope>
    <source>
        <strain evidence="2 3">17-16730-2A</strain>
    </source>
</reference>
<comment type="caution">
    <text evidence="2">The sequence shown here is derived from an EMBL/GenBank/DDBJ whole genome shotgun (WGS) entry which is preliminary data.</text>
</comment>
<keyword evidence="2" id="KW-0540">Nuclease</keyword>
<gene>
    <name evidence="2" type="ORF">EAY07_26470</name>
</gene>
<accession>A0ABD4KYM4</accession>
<evidence type="ECO:0000313" key="3">
    <source>
        <dbReference type="Proteomes" id="UP000722957"/>
    </source>
</evidence>
<organism evidence="2 3">
    <name type="scientific">Vibrio anguillarum</name>
    <name type="common">Listonella anguillarum</name>
    <dbReference type="NCBI Taxonomy" id="55601"/>
    <lineage>
        <taxon>Bacteria</taxon>
        <taxon>Pseudomonadati</taxon>
        <taxon>Pseudomonadota</taxon>
        <taxon>Gammaproteobacteria</taxon>
        <taxon>Vibrionales</taxon>
        <taxon>Vibrionaceae</taxon>
        <taxon>Vibrio</taxon>
    </lineage>
</organism>
<sequence>RATHQYWTDLYNNYTQKERSILRHSIGNLVPLSRSKNSSFQNKPFPEKISSNKQCVEFKYGSYSEIELTEYKQWTPNDIVNRGVVLMEFMSKRWKINFGTREEIIKFLNLDFVIQREK</sequence>
<evidence type="ECO:0000259" key="1">
    <source>
        <dbReference type="Pfam" id="PF07510"/>
    </source>
</evidence>
<feature type="domain" description="GmrSD restriction endonucleases C-terminal" evidence="1">
    <location>
        <begin position="12"/>
        <end position="88"/>
    </location>
</feature>
<dbReference type="AlphaFoldDB" id="A0ABD4KYM4"/>
<feature type="non-terminal residue" evidence="2">
    <location>
        <position position="1"/>
    </location>
</feature>
<keyword evidence="2" id="KW-0378">Hydrolase</keyword>
<keyword evidence="2" id="KW-0255">Endonuclease</keyword>
<name>A0ABD4KYM4_VIBAN</name>
<protein>
    <submittedName>
        <fullName evidence="2">HNH endonuclease</fullName>
    </submittedName>
</protein>
<dbReference type="GO" id="GO:0004519">
    <property type="term" value="F:endonuclease activity"/>
    <property type="evidence" value="ECO:0007669"/>
    <property type="project" value="UniProtKB-KW"/>
</dbReference>
<dbReference type="Proteomes" id="UP000722957">
    <property type="component" value="Unassembled WGS sequence"/>
</dbReference>
<proteinExistence type="predicted"/>
<evidence type="ECO:0000313" key="2">
    <source>
        <dbReference type="EMBL" id="MBF4275482.1"/>
    </source>
</evidence>
<dbReference type="InterPro" id="IPR011089">
    <property type="entry name" value="GmrSD_C"/>
</dbReference>
<dbReference type="EMBL" id="RDOM01001253">
    <property type="protein sequence ID" value="MBF4275482.1"/>
    <property type="molecule type" value="Genomic_DNA"/>
</dbReference>
<dbReference type="RefSeq" id="WP_194574463.1">
    <property type="nucleotide sequence ID" value="NZ_RDOM01001253.1"/>
</dbReference>